<dbReference type="GeneID" id="92361032"/>
<sequence length="722" mass="77425">MTVFVHAKTCIGPSQACYSPIRGNNAAASSRSPQQQEKPRPQPPAHPLAPVKSKQSGDHVGAGVTEHDAAGAVYMEGEPAQQERRRRRMGKTGSSALRVGTSAGAGDNAGAAWASPTAARLAESRFLKKQVSCGRTEDKFPDVQRPFRDEDAFATRMQRVRDTVLLLSKLCDERGTFGAAFESAWDRLVALGRGCSRTNRLGSDAAAESAQGPAHDGRPPPPFRTVRNHSNSLDVHQVLLNACVHSGMLILLDDAVLTPADDHPLLSTAQTRMGTSVSPPLSPQSGATPGLVNRTPWLESSSPSGLHQGPANATTGLTAGGARGPNCGGKSDEQQQQLSRELVDTSTLSGHASMMHAGQSTRQTTSSSAAAHVAAPGRYAIRSATFHLMQFTTQGVMFLPVQRLKHVLWMPWVSHMQDVAWTIHFYVRDATPEDFIPRKPHQLSTQRNTSASLLLPQSDSAAAGAEGHHDSLSAAPVSTGGTADADGWKLPVIAGIDASGGDGGHKSKVIVIQHAQTGRHYVEGRELKTTPRYELDWVCRIQVDKDALLKVFAPYQKYCVAARNAAAAASSIPPSPLPAPFVAPEIAAEVIPPPSHPHQRLSANEERRAVHVDGSFSNMRSGSAGEASYSRSPILGPAGALSLAPFVLNVGVCTAQQPQLLQREVLRASAEVVTARIEKPPHTLCMVSSTWRKRKEELDYVLKQQYKVQLEHVHELSKKVMD</sequence>
<feature type="compositionally biased region" description="Gly residues" evidence="1">
    <location>
        <begin position="318"/>
        <end position="327"/>
    </location>
</feature>
<dbReference type="Proteomes" id="UP000674143">
    <property type="component" value="Unassembled WGS sequence"/>
</dbReference>
<feature type="compositionally biased region" description="Polar residues" evidence="1">
    <location>
        <begin position="334"/>
        <end position="344"/>
    </location>
</feature>
<dbReference type="RefSeq" id="XP_067062401.1">
    <property type="nucleotide sequence ID" value="XM_067207098.1"/>
</dbReference>
<proteinExistence type="predicted"/>
<dbReference type="EMBL" id="JAFHLR010000026">
    <property type="protein sequence ID" value="KAG5476168.1"/>
    <property type="molecule type" value="Genomic_DNA"/>
</dbReference>
<gene>
    <name evidence="2" type="ORF">LSCM4_05127</name>
</gene>
<feature type="region of interest" description="Disordered" evidence="1">
    <location>
        <begin position="272"/>
        <end position="344"/>
    </location>
</feature>
<protein>
    <submittedName>
        <fullName evidence="2">Uncharacterized protein</fullName>
    </submittedName>
</protein>
<reference evidence="3" key="2">
    <citation type="journal article" date="2021" name="Sci. Data">
        <title>Chromosome-scale genome sequencing, assembly and annotation of six genomes from subfamily Leishmaniinae.</title>
        <authorList>
            <person name="Almutairi H."/>
            <person name="Urbaniak M.D."/>
            <person name="Bates M.D."/>
            <person name="Jariyapan N."/>
            <person name="Kwakye-Nuako G."/>
            <person name="Thomaz Soccol V."/>
            <person name="Al-Salem W.S."/>
            <person name="Dillon R.J."/>
            <person name="Bates P.A."/>
            <person name="Gatherer D."/>
        </authorList>
    </citation>
    <scope>NUCLEOTIDE SEQUENCE [LARGE SCALE GENOMIC DNA]</scope>
</reference>
<reference evidence="3" key="1">
    <citation type="journal article" date="2021" name="Microbiol. Resour. Announc.">
        <title>LGAAP: Leishmaniinae Genome Assembly and Annotation Pipeline.</title>
        <authorList>
            <person name="Almutairi H."/>
            <person name="Urbaniak M.D."/>
            <person name="Bates M.D."/>
            <person name="Jariyapan N."/>
            <person name="Kwakye-Nuako G."/>
            <person name="Thomaz-Soccol V."/>
            <person name="Al-Salem W.S."/>
            <person name="Dillon R.J."/>
            <person name="Bates P.A."/>
            <person name="Gatherer D."/>
        </authorList>
    </citation>
    <scope>NUCLEOTIDE SEQUENCE [LARGE SCALE GENOMIC DNA]</scope>
</reference>
<organism evidence="2 3">
    <name type="scientific">Leishmania orientalis</name>
    <dbReference type="NCBI Taxonomy" id="2249476"/>
    <lineage>
        <taxon>Eukaryota</taxon>
        <taxon>Discoba</taxon>
        <taxon>Euglenozoa</taxon>
        <taxon>Kinetoplastea</taxon>
        <taxon>Metakinetoplastina</taxon>
        <taxon>Trypanosomatida</taxon>
        <taxon>Trypanosomatidae</taxon>
        <taxon>Leishmaniinae</taxon>
        <taxon>Leishmania</taxon>
    </lineage>
</organism>
<feature type="compositionally biased region" description="Polar residues" evidence="1">
    <location>
        <begin position="272"/>
        <end position="287"/>
    </location>
</feature>
<evidence type="ECO:0000313" key="2">
    <source>
        <dbReference type="EMBL" id="KAG5476168.1"/>
    </source>
</evidence>
<evidence type="ECO:0000256" key="1">
    <source>
        <dbReference type="SAM" id="MobiDB-lite"/>
    </source>
</evidence>
<dbReference type="KEGG" id="loi:92361032"/>
<feature type="compositionally biased region" description="Low complexity" evidence="1">
    <location>
        <begin position="100"/>
        <end position="111"/>
    </location>
</feature>
<comment type="caution">
    <text evidence="2">The sequence shown here is derived from an EMBL/GenBank/DDBJ whole genome shotgun (WGS) entry which is preliminary data.</text>
</comment>
<keyword evidence="3" id="KW-1185">Reference proteome</keyword>
<dbReference type="AlphaFoldDB" id="A0A836KS30"/>
<feature type="region of interest" description="Disordered" evidence="1">
    <location>
        <begin position="202"/>
        <end position="228"/>
    </location>
</feature>
<evidence type="ECO:0000313" key="3">
    <source>
        <dbReference type="Proteomes" id="UP000674143"/>
    </source>
</evidence>
<name>A0A836KS30_9TRYP</name>
<feature type="region of interest" description="Disordered" evidence="1">
    <location>
        <begin position="15"/>
        <end position="111"/>
    </location>
</feature>
<accession>A0A836KS30</accession>